<evidence type="ECO:0000313" key="8">
    <source>
        <dbReference type="EMBL" id="SDI81341.1"/>
    </source>
</evidence>
<dbReference type="InterPro" id="IPR016035">
    <property type="entry name" value="Acyl_Trfase/lysoPLipase"/>
</dbReference>
<dbReference type="Proteomes" id="UP000093226">
    <property type="component" value="Unassembled WGS sequence"/>
</dbReference>
<dbReference type="Proteomes" id="UP000321579">
    <property type="component" value="Unassembled WGS sequence"/>
</dbReference>
<organism evidence="7 9">
    <name type="scientific">Flavobacterium glycines</name>
    <dbReference type="NCBI Taxonomy" id="551990"/>
    <lineage>
        <taxon>Bacteria</taxon>
        <taxon>Pseudomonadati</taxon>
        <taxon>Bacteroidota</taxon>
        <taxon>Flavobacteriia</taxon>
        <taxon>Flavobacteriales</taxon>
        <taxon>Flavobacteriaceae</taxon>
        <taxon>Flavobacterium</taxon>
    </lineage>
</organism>
<keyword evidence="3 4" id="KW-0443">Lipid metabolism</keyword>
<name>A0A1B9DSD2_9FLAO</name>
<protein>
    <submittedName>
        <fullName evidence="8">NTE family protein</fullName>
    </submittedName>
    <submittedName>
        <fullName evidence="7">Patatin</fullName>
    </submittedName>
</protein>
<dbReference type="SUPFAM" id="SSF52151">
    <property type="entry name" value="FabD/lysophospholipase-like"/>
    <property type="match status" value="1"/>
</dbReference>
<comment type="caution">
    <text evidence="7">The sequence shown here is derived from an EMBL/GenBank/DDBJ whole genome shotgun (WGS) entry which is preliminary data.</text>
</comment>
<sequence>MNLYSKSIGLALSGGGTKGLAHAGAIKFLEEQNIRPTKIAGTSAGSIVGAMYAWGKTPEEILDFFKSIYFFHWRHITFTKAGLIDSEAFKNYFHAVFKDAKLSDLEIPTQITATDMIKGKLKIFEPETKIVDALISSSSFPGIISPYQINGNHYSDGGILNHFPTDLLREECATVIGVYVSPINNIEAKDLNSIRAVTTRAFDILSEYSNISKFNQCDWMIQPKELSVYSTFETNKIKMDDIFNLGYEAAKYSYENKIYKI</sequence>
<evidence type="ECO:0000256" key="4">
    <source>
        <dbReference type="PROSITE-ProRule" id="PRU01161"/>
    </source>
</evidence>
<dbReference type="EMBL" id="FNEO01000001">
    <property type="protein sequence ID" value="SDI81341.1"/>
    <property type="molecule type" value="Genomic_DNA"/>
</dbReference>
<dbReference type="PROSITE" id="PS51635">
    <property type="entry name" value="PNPLA"/>
    <property type="match status" value="1"/>
</dbReference>
<evidence type="ECO:0000313" key="6">
    <source>
        <dbReference type="EMBL" id="GEL10103.1"/>
    </source>
</evidence>
<dbReference type="PANTHER" id="PTHR14226:SF78">
    <property type="entry name" value="SLR0060 PROTEIN"/>
    <property type="match status" value="1"/>
</dbReference>
<dbReference type="Pfam" id="PF01734">
    <property type="entry name" value="Patatin"/>
    <property type="match status" value="1"/>
</dbReference>
<dbReference type="RefSeq" id="WP_066327422.1">
    <property type="nucleotide sequence ID" value="NZ_BJVF01000001.1"/>
</dbReference>
<proteinExistence type="predicted"/>
<evidence type="ECO:0000313" key="10">
    <source>
        <dbReference type="Proteomes" id="UP000182367"/>
    </source>
</evidence>
<evidence type="ECO:0000313" key="9">
    <source>
        <dbReference type="Proteomes" id="UP000093226"/>
    </source>
</evidence>
<keyword evidence="10" id="KW-1185">Reference proteome</keyword>
<dbReference type="EMBL" id="BJVF01000001">
    <property type="protein sequence ID" value="GEL10103.1"/>
    <property type="molecule type" value="Genomic_DNA"/>
</dbReference>
<dbReference type="Gene3D" id="3.40.1090.10">
    <property type="entry name" value="Cytosolic phospholipase A2 catalytic domain"/>
    <property type="match status" value="2"/>
</dbReference>
<keyword evidence="1 4" id="KW-0378">Hydrolase</keyword>
<reference evidence="7" key="2">
    <citation type="submission" date="2016-03" db="EMBL/GenBank/DDBJ databases">
        <authorList>
            <person name="Ploux O."/>
        </authorList>
    </citation>
    <scope>NUCLEOTIDE SEQUENCE</scope>
    <source>
        <strain evidence="7">NBRC 105008</strain>
    </source>
</reference>
<dbReference type="OrthoDB" id="9770965at2"/>
<evidence type="ECO:0000256" key="2">
    <source>
        <dbReference type="ARBA" id="ARBA00022963"/>
    </source>
</evidence>
<reference evidence="9" key="1">
    <citation type="submission" date="2016-03" db="EMBL/GenBank/DDBJ databases">
        <title>Draft genome sequence of Paenibacillus glacialis DSM 22343.</title>
        <authorList>
            <person name="Shin S.-K."/>
            <person name="Yi H."/>
        </authorList>
    </citation>
    <scope>NUCLEOTIDE SEQUENCE [LARGE SCALE GENOMIC DNA]</scope>
    <source>
        <strain evidence="9">NBRC 105008</strain>
    </source>
</reference>
<evidence type="ECO:0000313" key="11">
    <source>
        <dbReference type="Proteomes" id="UP000321579"/>
    </source>
</evidence>
<gene>
    <name evidence="7" type="ORF">FBGL_08180</name>
    <name evidence="6" type="ORF">FGL01_08420</name>
    <name evidence="8" type="ORF">SAMN05192550_0874</name>
</gene>
<feature type="short sequence motif" description="GXSXG" evidence="4">
    <location>
        <begin position="41"/>
        <end position="45"/>
    </location>
</feature>
<reference evidence="6 11" key="4">
    <citation type="submission" date="2019-07" db="EMBL/GenBank/DDBJ databases">
        <title>Whole genome shotgun sequence of Flavobacterium glycines NBRC 105008.</title>
        <authorList>
            <person name="Hosoyama A."/>
            <person name="Uohara A."/>
            <person name="Ohji S."/>
            <person name="Ichikawa N."/>
        </authorList>
    </citation>
    <scope>NUCLEOTIDE SEQUENCE [LARGE SCALE GENOMIC DNA]</scope>
    <source>
        <strain evidence="6 11">NBRC 105008</strain>
    </source>
</reference>
<dbReference type="PANTHER" id="PTHR14226">
    <property type="entry name" value="NEUROPATHY TARGET ESTERASE/SWISS CHEESE D.MELANOGASTER"/>
    <property type="match status" value="1"/>
</dbReference>
<accession>A0A1B9DSD2</accession>
<dbReference type="InterPro" id="IPR002641">
    <property type="entry name" value="PNPLA_dom"/>
</dbReference>
<evidence type="ECO:0000256" key="1">
    <source>
        <dbReference type="ARBA" id="ARBA00022801"/>
    </source>
</evidence>
<evidence type="ECO:0000313" key="7">
    <source>
        <dbReference type="EMBL" id="OCB72606.1"/>
    </source>
</evidence>
<keyword evidence="2 4" id="KW-0442">Lipid degradation</keyword>
<reference evidence="8 10" key="3">
    <citation type="submission" date="2016-10" db="EMBL/GenBank/DDBJ databases">
        <authorList>
            <person name="Varghese N."/>
            <person name="Submissions S."/>
        </authorList>
    </citation>
    <scope>NUCLEOTIDE SEQUENCE [LARGE SCALE GENOMIC DNA]</scope>
    <source>
        <strain evidence="8 10">Gm-149</strain>
    </source>
</reference>
<dbReference type="EMBL" id="LVEO01000013">
    <property type="protein sequence ID" value="OCB72606.1"/>
    <property type="molecule type" value="Genomic_DNA"/>
</dbReference>
<feature type="short sequence motif" description="GXGXXG" evidence="4">
    <location>
        <begin position="14"/>
        <end position="19"/>
    </location>
</feature>
<dbReference type="CDD" id="cd07205">
    <property type="entry name" value="Pat_PNPLA6_PNPLA7_NTE1_like"/>
    <property type="match status" value="1"/>
</dbReference>
<dbReference type="Proteomes" id="UP000182367">
    <property type="component" value="Unassembled WGS sequence"/>
</dbReference>
<dbReference type="GO" id="GO:0016787">
    <property type="term" value="F:hydrolase activity"/>
    <property type="evidence" value="ECO:0007669"/>
    <property type="project" value="UniProtKB-UniRule"/>
</dbReference>
<feature type="short sequence motif" description="DGA/G" evidence="4">
    <location>
        <begin position="156"/>
        <end position="158"/>
    </location>
</feature>
<dbReference type="STRING" id="551990.SAMN05192550_0874"/>
<feature type="active site" description="Nucleophile" evidence="4">
    <location>
        <position position="43"/>
    </location>
</feature>
<dbReference type="GO" id="GO:0016042">
    <property type="term" value="P:lipid catabolic process"/>
    <property type="evidence" value="ECO:0007669"/>
    <property type="project" value="UniProtKB-UniRule"/>
</dbReference>
<evidence type="ECO:0000256" key="3">
    <source>
        <dbReference type="ARBA" id="ARBA00023098"/>
    </source>
</evidence>
<feature type="domain" description="PNPLA" evidence="5">
    <location>
        <begin position="10"/>
        <end position="169"/>
    </location>
</feature>
<evidence type="ECO:0000259" key="5">
    <source>
        <dbReference type="PROSITE" id="PS51635"/>
    </source>
</evidence>
<feature type="active site" description="Proton acceptor" evidence="4">
    <location>
        <position position="156"/>
    </location>
</feature>
<dbReference type="InterPro" id="IPR050301">
    <property type="entry name" value="NTE"/>
</dbReference>
<dbReference type="AlphaFoldDB" id="A0A1B9DSD2"/>